<keyword evidence="4" id="KW-0547">Nucleotide-binding</keyword>
<dbReference type="PANTHER" id="PTHR43289:SF6">
    <property type="entry name" value="SERINE_THREONINE-PROTEIN KINASE NEKL-3"/>
    <property type="match status" value="1"/>
</dbReference>
<dbReference type="SUPFAM" id="SSF56112">
    <property type="entry name" value="Protein kinase-like (PK-like)"/>
    <property type="match status" value="1"/>
</dbReference>
<dbReference type="InterPro" id="IPR000719">
    <property type="entry name" value="Prot_kinase_dom"/>
</dbReference>
<dbReference type="SMART" id="SM00220">
    <property type="entry name" value="S_TKc"/>
    <property type="match status" value="1"/>
</dbReference>
<sequence>MAWQFGPYRVDGVIARGGMGEILRAYDTRHDRVVALKVLAEHAAADPEFRERFKREAHAAARLNEPHVIPIHSYGEIDGRLYLDMRLVDGGDVGSRLAAAGPMPAAEAVGVVEQVAQALDAAHAQGLVHRDVKPSNILLGEHGFAYLVDFGIAHSVRTGTTLTSTGFAIGTLDYMAPERFDGSPGDPRSDVYSLACVLHQCLTGAKPFAGDTAASMINAHLNHPPPRPTSLRSDVPPGFDRIVQRGMAKNPDHRFAGAGELARAARAALTSPVPLGSGAAAGEPPRGPRRWPWLAAAAAVVVIGAVAALLASRPTEIAGRVAAPEGPPSAAATMAPTSVPAEVPAASPGLEPPPRTEAESEPAVPRATRYCRTLEHAGVARGTGCFKPYGDRVYAHDTRADGMSIRTDVATDYGRTEECRDVGSGGPEVECEFNLSEQGRMRFQVELWDDGKRVTETRWTEYFPIGR</sequence>
<dbReference type="Gene3D" id="1.10.510.10">
    <property type="entry name" value="Transferase(Phosphotransferase) domain 1"/>
    <property type="match status" value="1"/>
</dbReference>
<gene>
    <name evidence="9" type="ORF">AB8O55_26960</name>
</gene>
<feature type="region of interest" description="Disordered" evidence="7">
    <location>
        <begin position="322"/>
        <end position="366"/>
    </location>
</feature>
<dbReference type="RefSeq" id="WP_345364215.1">
    <property type="nucleotide sequence ID" value="NZ_BAABII010000010.1"/>
</dbReference>
<evidence type="ECO:0000256" key="7">
    <source>
        <dbReference type="SAM" id="MobiDB-lite"/>
    </source>
</evidence>
<dbReference type="EC" id="2.7.11.1" evidence="1"/>
<organism evidence="9 10">
    <name type="scientific">Saccharopolyspora cebuensis</name>
    <dbReference type="NCBI Taxonomy" id="418759"/>
    <lineage>
        <taxon>Bacteria</taxon>
        <taxon>Bacillati</taxon>
        <taxon>Actinomycetota</taxon>
        <taxon>Actinomycetes</taxon>
        <taxon>Pseudonocardiales</taxon>
        <taxon>Pseudonocardiaceae</taxon>
        <taxon>Saccharopolyspora</taxon>
    </lineage>
</organism>
<dbReference type="Gene3D" id="3.30.200.20">
    <property type="entry name" value="Phosphorylase Kinase, domain 1"/>
    <property type="match status" value="1"/>
</dbReference>
<dbReference type="CDD" id="cd14014">
    <property type="entry name" value="STKc_PknB_like"/>
    <property type="match status" value="1"/>
</dbReference>
<dbReference type="PROSITE" id="PS50011">
    <property type="entry name" value="PROTEIN_KINASE_DOM"/>
    <property type="match status" value="1"/>
</dbReference>
<accession>A0ABV4CQQ4</accession>
<evidence type="ECO:0000313" key="10">
    <source>
        <dbReference type="Proteomes" id="UP001564626"/>
    </source>
</evidence>
<keyword evidence="5 9" id="KW-0418">Kinase</keyword>
<keyword evidence="2" id="KW-0723">Serine/threonine-protein kinase</keyword>
<dbReference type="Proteomes" id="UP001564626">
    <property type="component" value="Unassembled WGS sequence"/>
</dbReference>
<feature type="domain" description="Protein kinase" evidence="8">
    <location>
        <begin position="8"/>
        <end position="269"/>
    </location>
</feature>
<keyword evidence="10" id="KW-1185">Reference proteome</keyword>
<feature type="compositionally biased region" description="Low complexity" evidence="7">
    <location>
        <begin position="328"/>
        <end position="341"/>
    </location>
</feature>
<dbReference type="InterPro" id="IPR008271">
    <property type="entry name" value="Ser/Thr_kinase_AS"/>
</dbReference>
<evidence type="ECO:0000259" key="8">
    <source>
        <dbReference type="PROSITE" id="PS50011"/>
    </source>
</evidence>
<evidence type="ECO:0000256" key="2">
    <source>
        <dbReference type="ARBA" id="ARBA00022527"/>
    </source>
</evidence>
<keyword evidence="3" id="KW-0808">Transferase</keyword>
<evidence type="ECO:0000256" key="1">
    <source>
        <dbReference type="ARBA" id="ARBA00012513"/>
    </source>
</evidence>
<proteinExistence type="predicted"/>
<name>A0ABV4CQQ4_9PSEU</name>
<keyword evidence="6" id="KW-0067">ATP-binding</keyword>
<evidence type="ECO:0000256" key="6">
    <source>
        <dbReference type="ARBA" id="ARBA00022840"/>
    </source>
</evidence>
<comment type="caution">
    <text evidence="9">The sequence shown here is derived from an EMBL/GenBank/DDBJ whole genome shotgun (WGS) entry which is preliminary data.</text>
</comment>
<dbReference type="GO" id="GO:0016301">
    <property type="term" value="F:kinase activity"/>
    <property type="evidence" value="ECO:0007669"/>
    <property type="project" value="UniProtKB-KW"/>
</dbReference>
<protein>
    <recommendedName>
        <fullName evidence="1">non-specific serine/threonine protein kinase</fullName>
        <ecNumber evidence="1">2.7.11.1</ecNumber>
    </recommendedName>
</protein>
<evidence type="ECO:0000256" key="3">
    <source>
        <dbReference type="ARBA" id="ARBA00022679"/>
    </source>
</evidence>
<dbReference type="PANTHER" id="PTHR43289">
    <property type="entry name" value="MITOGEN-ACTIVATED PROTEIN KINASE KINASE KINASE 20-RELATED"/>
    <property type="match status" value="1"/>
</dbReference>
<dbReference type="Pfam" id="PF00069">
    <property type="entry name" value="Pkinase"/>
    <property type="match status" value="1"/>
</dbReference>
<reference evidence="9 10" key="1">
    <citation type="submission" date="2024-08" db="EMBL/GenBank/DDBJ databases">
        <title>Genome mining of Saccharopolyspora cebuensis PGLac3 from Nigerian medicinal plant.</title>
        <authorList>
            <person name="Ezeobiora C.E."/>
            <person name="Igbokwe N.H."/>
            <person name="Amin D.H."/>
            <person name="Mendie U.E."/>
        </authorList>
    </citation>
    <scope>NUCLEOTIDE SEQUENCE [LARGE SCALE GENOMIC DNA]</scope>
    <source>
        <strain evidence="9 10">PGLac3</strain>
    </source>
</reference>
<evidence type="ECO:0000313" key="9">
    <source>
        <dbReference type="EMBL" id="MEY8043064.1"/>
    </source>
</evidence>
<dbReference type="PROSITE" id="PS00108">
    <property type="entry name" value="PROTEIN_KINASE_ST"/>
    <property type="match status" value="1"/>
</dbReference>
<dbReference type="EMBL" id="JBGEHV010000075">
    <property type="protein sequence ID" value="MEY8043064.1"/>
    <property type="molecule type" value="Genomic_DNA"/>
</dbReference>
<dbReference type="InterPro" id="IPR011009">
    <property type="entry name" value="Kinase-like_dom_sf"/>
</dbReference>
<evidence type="ECO:0000256" key="5">
    <source>
        <dbReference type="ARBA" id="ARBA00022777"/>
    </source>
</evidence>
<evidence type="ECO:0000256" key="4">
    <source>
        <dbReference type="ARBA" id="ARBA00022741"/>
    </source>
</evidence>